<feature type="compositionally biased region" description="Polar residues" evidence="1">
    <location>
        <begin position="123"/>
        <end position="137"/>
    </location>
</feature>
<sequence>MGRRTGESVVARFTSFGSSTLSKGAATRNGTAGGSVEMQRMSSAGHGRHPSIHDDAHFPPLGTALPGAKRAPLFGPAVPPLPAELARAKTSGSAGPRASDDDVAYARDRRRLGAHAPAGSILGNGSAQGSGATTPDTQRLEAQLAAATAQVAALQQALSMRKGRSNDASTSVDSSAPQQPTIDHQAAFDTLATQYLELKAEAEARLREVGSAATHLLTSFQSQGYEVAAGLDLLQDDLEELEAVHTGQDEEGEEGGEPVAATPVRAPMPAMGVNGTPPPVSPGTEKMVVLKARREHVEGAFLELVRAMVGGLERLVTLAAVMPVPSSTTTTEGGAAPTTNGGAA</sequence>
<gene>
    <name evidence="2" type="ORF">CLEI1391_LOCUS13273</name>
</gene>
<organism evidence="2">
    <name type="scientific">Chlamydomonas leiostraca</name>
    <dbReference type="NCBI Taxonomy" id="1034604"/>
    <lineage>
        <taxon>Eukaryota</taxon>
        <taxon>Viridiplantae</taxon>
        <taxon>Chlorophyta</taxon>
        <taxon>core chlorophytes</taxon>
        <taxon>Chlorophyceae</taxon>
        <taxon>CS clade</taxon>
        <taxon>Chlamydomonadales</taxon>
        <taxon>Chlamydomonadaceae</taxon>
        <taxon>Chlamydomonas</taxon>
    </lineage>
</organism>
<feature type="region of interest" description="Disordered" evidence="1">
    <location>
        <begin position="158"/>
        <end position="180"/>
    </location>
</feature>
<dbReference type="AlphaFoldDB" id="A0A7S0RU12"/>
<feature type="compositionally biased region" description="Polar residues" evidence="1">
    <location>
        <begin position="166"/>
        <end position="180"/>
    </location>
</feature>
<dbReference type="EMBL" id="HBFB01023564">
    <property type="protein sequence ID" value="CAD8687130.1"/>
    <property type="molecule type" value="Transcribed_RNA"/>
</dbReference>
<feature type="region of interest" description="Disordered" evidence="1">
    <location>
        <begin position="325"/>
        <end position="344"/>
    </location>
</feature>
<feature type="region of interest" description="Disordered" evidence="1">
    <location>
        <begin position="1"/>
        <end position="76"/>
    </location>
</feature>
<proteinExistence type="predicted"/>
<evidence type="ECO:0000256" key="1">
    <source>
        <dbReference type="SAM" id="MobiDB-lite"/>
    </source>
</evidence>
<reference evidence="2" key="1">
    <citation type="submission" date="2021-01" db="EMBL/GenBank/DDBJ databases">
        <authorList>
            <person name="Corre E."/>
            <person name="Pelletier E."/>
            <person name="Niang G."/>
            <person name="Scheremetjew M."/>
            <person name="Finn R."/>
            <person name="Kale V."/>
            <person name="Holt S."/>
            <person name="Cochrane G."/>
            <person name="Meng A."/>
            <person name="Brown T."/>
            <person name="Cohen L."/>
        </authorList>
    </citation>
    <scope>NUCLEOTIDE SEQUENCE</scope>
    <source>
        <strain evidence="2">SAG 11-49</strain>
    </source>
</reference>
<evidence type="ECO:0000313" key="2">
    <source>
        <dbReference type="EMBL" id="CAD8687130.1"/>
    </source>
</evidence>
<feature type="compositionally biased region" description="Low complexity" evidence="1">
    <location>
        <begin position="328"/>
        <end position="344"/>
    </location>
</feature>
<accession>A0A7S0RU12</accession>
<protein>
    <submittedName>
        <fullName evidence="2">Uncharacterized protein</fullName>
    </submittedName>
</protein>
<feature type="region of interest" description="Disordered" evidence="1">
    <location>
        <begin position="114"/>
        <end position="137"/>
    </location>
</feature>
<name>A0A7S0RU12_9CHLO</name>